<protein>
    <submittedName>
        <fullName evidence="1">Uncharacterized protein</fullName>
    </submittedName>
</protein>
<evidence type="ECO:0000313" key="2">
    <source>
        <dbReference type="Proteomes" id="UP000271705"/>
    </source>
</evidence>
<name>A0A431UMU1_STEMA</name>
<dbReference type="RefSeq" id="WP_126928247.1">
    <property type="nucleotide sequence ID" value="NZ_RXLZ01000010.1"/>
</dbReference>
<comment type="caution">
    <text evidence="1">The sequence shown here is derived from an EMBL/GenBank/DDBJ whole genome shotgun (WGS) entry which is preliminary data.</text>
</comment>
<dbReference type="AlphaFoldDB" id="A0A431UMU1"/>
<accession>A0A431UMU1</accession>
<dbReference type="Proteomes" id="UP000271705">
    <property type="component" value="Unassembled WGS sequence"/>
</dbReference>
<organism evidence="1 2">
    <name type="scientific">Stenotrophomonas maltophilia</name>
    <name type="common">Pseudomonas maltophilia</name>
    <name type="synonym">Xanthomonas maltophilia</name>
    <dbReference type="NCBI Taxonomy" id="40324"/>
    <lineage>
        <taxon>Bacteria</taxon>
        <taxon>Pseudomonadati</taxon>
        <taxon>Pseudomonadota</taxon>
        <taxon>Gammaproteobacteria</taxon>
        <taxon>Lysobacterales</taxon>
        <taxon>Lysobacteraceae</taxon>
        <taxon>Stenotrophomonas</taxon>
        <taxon>Stenotrophomonas maltophilia group</taxon>
    </lineage>
</organism>
<gene>
    <name evidence="1" type="ORF">EKL94_05110</name>
</gene>
<reference evidence="1 2" key="1">
    <citation type="submission" date="2018-12" db="EMBL/GenBank/DDBJ databases">
        <authorList>
            <person name="Kartti S."/>
            <person name="Manni A."/>
            <person name="Chemao El Fihri M.W."/>
            <person name="Laamarti M."/>
            <person name="Temsamani L."/>
            <person name="El Jamali J.E."/>
            <person name="Ouadghiri M."/>
            <person name="Ibrahimi A."/>
            <person name="Filati-Maltouf A."/>
        </authorList>
    </citation>
    <scope>NUCLEOTIDE SEQUENCE [LARGE SCALE GENOMIC DNA]</scope>
    <source>
        <strain evidence="1 2">MDMC339</strain>
    </source>
</reference>
<proteinExistence type="predicted"/>
<dbReference type="EMBL" id="RXLZ01000010">
    <property type="protein sequence ID" value="RTQ90892.1"/>
    <property type="molecule type" value="Genomic_DNA"/>
</dbReference>
<sequence>MNDQTDFSALIRITSMDALKAATEARSKADSASYRMAVRQIFAGAEGILWYAKCMARAAAKIQPETYSALEIAALNDETYAVAENGTVRTKPNFIPMVHSMKLVADLMSRKQVSNADFTFGQEMLATIKQAVAVRNRLTHPKSGDDLLVTEEEFNVVVASWGLMLAFTLNTALEADKRLGTGIFPVIKTPKVSLLDALVGATQHDMDAGDTPPVT</sequence>
<evidence type="ECO:0000313" key="1">
    <source>
        <dbReference type="EMBL" id="RTQ90892.1"/>
    </source>
</evidence>